<dbReference type="InterPro" id="IPR000515">
    <property type="entry name" value="MetI-like"/>
</dbReference>
<keyword evidence="4 6" id="KW-1133">Transmembrane helix</keyword>
<accession>A0ABQ4MVA9</accession>
<name>A0ABQ4MVA9_9BACL</name>
<feature type="transmembrane region" description="Helical" evidence="6">
    <location>
        <begin position="269"/>
        <end position="288"/>
    </location>
</feature>
<dbReference type="PROSITE" id="PS50928">
    <property type="entry name" value="ABC_TM1"/>
    <property type="match status" value="1"/>
</dbReference>
<feature type="transmembrane region" description="Helical" evidence="6">
    <location>
        <begin position="79"/>
        <end position="100"/>
    </location>
</feature>
<evidence type="ECO:0000256" key="4">
    <source>
        <dbReference type="ARBA" id="ARBA00022989"/>
    </source>
</evidence>
<evidence type="ECO:0000313" key="8">
    <source>
        <dbReference type="EMBL" id="GIP59810.1"/>
    </source>
</evidence>
<dbReference type="InterPro" id="IPR052730">
    <property type="entry name" value="Sugar_ABC_transporter"/>
</dbReference>
<gene>
    <name evidence="8" type="ORF">J15TS10_36240</name>
</gene>
<organism evidence="8 9">
    <name type="scientific">Paenibacillus woosongensis</name>
    <dbReference type="NCBI Taxonomy" id="307580"/>
    <lineage>
        <taxon>Bacteria</taxon>
        <taxon>Bacillati</taxon>
        <taxon>Bacillota</taxon>
        <taxon>Bacilli</taxon>
        <taxon>Bacillales</taxon>
        <taxon>Paenibacillaceae</taxon>
        <taxon>Paenibacillus</taxon>
    </lineage>
</organism>
<comment type="similarity">
    <text evidence="6">Belongs to the binding-protein-dependent transport system permease family.</text>
</comment>
<dbReference type="PANTHER" id="PTHR43759:SF1">
    <property type="entry name" value="GLUCOSE IMPORT SYSTEM PERMEASE PROTEIN GLCT"/>
    <property type="match status" value="1"/>
</dbReference>
<feature type="domain" description="ABC transmembrane type-1" evidence="7">
    <location>
        <begin position="75"/>
        <end position="287"/>
    </location>
</feature>
<feature type="transmembrane region" description="Helical" evidence="6">
    <location>
        <begin position="20"/>
        <end position="41"/>
    </location>
</feature>
<reference evidence="8 9" key="1">
    <citation type="submission" date="2021-03" db="EMBL/GenBank/DDBJ databases">
        <title>Antimicrobial resistance genes in bacteria isolated from Japanese honey, and their potential for conferring macrolide and lincosamide resistance in the American foulbrood pathogen Paenibacillus larvae.</title>
        <authorList>
            <person name="Okamoto M."/>
            <person name="Kumagai M."/>
            <person name="Kanamori H."/>
            <person name="Takamatsu D."/>
        </authorList>
    </citation>
    <scope>NUCLEOTIDE SEQUENCE [LARGE SCALE GENOMIC DNA]</scope>
    <source>
        <strain evidence="8 9">J15TS10</strain>
    </source>
</reference>
<dbReference type="SUPFAM" id="SSF161098">
    <property type="entry name" value="MetI-like"/>
    <property type="match status" value="1"/>
</dbReference>
<keyword evidence="3 6" id="KW-0812">Transmembrane</keyword>
<feature type="transmembrane region" description="Helical" evidence="6">
    <location>
        <begin position="161"/>
        <end position="182"/>
    </location>
</feature>
<dbReference type="CDD" id="cd06261">
    <property type="entry name" value="TM_PBP2"/>
    <property type="match status" value="1"/>
</dbReference>
<keyword evidence="5 6" id="KW-0472">Membrane</keyword>
<protein>
    <submittedName>
        <fullName evidence="8">ABC transporter permease</fullName>
    </submittedName>
</protein>
<evidence type="ECO:0000256" key="2">
    <source>
        <dbReference type="ARBA" id="ARBA00022448"/>
    </source>
</evidence>
<comment type="subcellular location">
    <subcellularLocation>
        <location evidence="6">Cell membrane</location>
        <topology evidence="6">Multi-pass membrane protein</topology>
    </subcellularLocation>
    <subcellularLocation>
        <location evidence="1">Membrane</location>
        <topology evidence="1">Multi-pass membrane protein</topology>
    </subcellularLocation>
</comment>
<dbReference type="Gene3D" id="1.10.3720.10">
    <property type="entry name" value="MetI-like"/>
    <property type="match status" value="1"/>
</dbReference>
<dbReference type="RefSeq" id="WP_213592913.1">
    <property type="nucleotide sequence ID" value="NZ_BOSM01000006.1"/>
</dbReference>
<evidence type="ECO:0000259" key="7">
    <source>
        <dbReference type="PROSITE" id="PS50928"/>
    </source>
</evidence>
<dbReference type="EMBL" id="BOSM01000006">
    <property type="protein sequence ID" value="GIP59810.1"/>
    <property type="molecule type" value="Genomic_DNA"/>
</dbReference>
<comment type="caution">
    <text evidence="8">The sequence shown here is derived from an EMBL/GenBank/DDBJ whole genome shotgun (WGS) entry which is preliminary data.</text>
</comment>
<proteinExistence type="inferred from homology"/>
<keyword evidence="2 6" id="KW-0813">Transport</keyword>
<sequence>MKTPNPLHHFVDNEKFIKRLMLMPAVLVLIGIMIPFLIGVATSLTDKKLYTGNFNFIFLSNYINNFKDSVFLTSLGNTLAYVIMAILMQLPLAILAALLLDIPSRIRGFMRSVLVFPLLIPPIVSSLMWKTMMQPNSGVLNYLLSKLGIGPFPWLTSVDTALFSLVVIDTWVYLPFITIILLSGLQSLPQDILEAAQVDGASPIRTFFAIKLRWLKSSILLVLLFRVCDSLKAFELIYSTTRGGPLNASRTLNIMAYEEAFRWSSIGKAMSILFTLWILAYIASTFLMREWNKSGIE</sequence>
<evidence type="ECO:0000256" key="6">
    <source>
        <dbReference type="RuleBase" id="RU363032"/>
    </source>
</evidence>
<dbReference type="InterPro" id="IPR035906">
    <property type="entry name" value="MetI-like_sf"/>
</dbReference>
<dbReference type="Pfam" id="PF00528">
    <property type="entry name" value="BPD_transp_1"/>
    <property type="match status" value="1"/>
</dbReference>
<evidence type="ECO:0000256" key="3">
    <source>
        <dbReference type="ARBA" id="ARBA00022692"/>
    </source>
</evidence>
<dbReference type="Proteomes" id="UP000681290">
    <property type="component" value="Unassembled WGS sequence"/>
</dbReference>
<feature type="transmembrane region" description="Helical" evidence="6">
    <location>
        <begin position="112"/>
        <end position="129"/>
    </location>
</feature>
<keyword evidence="9" id="KW-1185">Reference proteome</keyword>
<evidence type="ECO:0000256" key="5">
    <source>
        <dbReference type="ARBA" id="ARBA00023136"/>
    </source>
</evidence>
<dbReference type="PANTHER" id="PTHR43759">
    <property type="entry name" value="TREHALOSE TRANSPORT SYSTEM PERMEASE PROTEIN SUGA"/>
    <property type="match status" value="1"/>
</dbReference>
<evidence type="ECO:0000256" key="1">
    <source>
        <dbReference type="ARBA" id="ARBA00004141"/>
    </source>
</evidence>
<evidence type="ECO:0000313" key="9">
    <source>
        <dbReference type="Proteomes" id="UP000681290"/>
    </source>
</evidence>